<dbReference type="AlphaFoldDB" id="A0A1N7CRS5"/>
<reference evidence="7" key="3">
    <citation type="submission" date="2017-03" db="EMBL/GenBank/DDBJ databases">
        <authorList>
            <person name="Dastager S.G."/>
            <person name="Neurgaonkar P.S."/>
            <person name="Dharne M.S."/>
        </authorList>
    </citation>
    <scope>NUCLEOTIDE SEQUENCE</scope>
    <source>
        <strain evidence="7">DSM 25145</strain>
    </source>
</reference>
<organism evidence="8 9">
    <name type="scientific">Domibacillus enclensis</name>
    <dbReference type="NCBI Taxonomy" id="1017273"/>
    <lineage>
        <taxon>Bacteria</taxon>
        <taxon>Bacillati</taxon>
        <taxon>Bacillota</taxon>
        <taxon>Bacilli</taxon>
        <taxon>Bacillales</taxon>
        <taxon>Bacillaceae</taxon>
        <taxon>Domibacillus</taxon>
    </lineage>
</organism>
<keyword evidence="3 8" id="KW-0238">DNA-binding</keyword>
<dbReference type="InterPro" id="IPR037171">
    <property type="entry name" value="NagB/RpiA_transferase-like"/>
</dbReference>
<dbReference type="STRING" id="1017273.SAMN05443094_11535"/>
<dbReference type="PANTHER" id="PTHR34294:SF1">
    <property type="entry name" value="TRANSCRIPTIONAL REGULATOR LSRR"/>
    <property type="match status" value="1"/>
</dbReference>
<proteinExistence type="inferred from homology"/>
<comment type="similarity">
    <text evidence="1">Belongs to the SorC transcriptional regulatory family.</text>
</comment>
<dbReference type="Pfam" id="PF04545">
    <property type="entry name" value="Sigma70_r4"/>
    <property type="match status" value="1"/>
</dbReference>
<dbReference type="InterPro" id="IPR007324">
    <property type="entry name" value="Sugar-bd_dom_put"/>
</dbReference>
<evidence type="ECO:0000259" key="5">
    <source>
        <dbReference type="Pfam" id="PF04198"/>
    </source>
</evidence>
<dbReference type="Gene3D" id="3.40.50.1360">
    <property type="match status" value="1"/>
</dbReference>
<dbReference type="EMBL" id="MWSK01000015">
    <property type="protein sequence ID" value="OXS73442.1"/>
    <property type="molecule type" value="Genomic_DNA"/>
</dbReference>
<dbReference type="InterPro" id="IPR007630">
    <property type="entry name" value="RNA_pol_sigma70_r4"/>
</dbReference>
<dbReference type="GO" id="GO:0003677">
    <property type="term" value="F:DNA binding"/>
    <property type="evidence" value="ECO:0007669"/>
    <property type="project" value="UniProtKB-KW"/>
</dbReference>
<dbReference type="InterPro" id="IPR051054">
    <property type="entry name" value="SorC_transcr_regulators"/>
</dbReference>
<name>A0A1N7CRS5_9BACI</name>
<dbReference type="SUPFAM" id="SSF46689">
    <property type="entry name" value="Homeodomain-like"/>
    <property type="match status" value="1"/>
</dbReference>
<evidence type="ECO:0000256" key="3">
    <source>
        <dbReference type="ARBA" id="ARBA00023125"/>
    </source>
</evidence>
<dbReference type="GO" id="GO:0003700">
    <property type="term" value="F:DNA-binding transcription factor activity"/>
    <property type="evidence" value="ECO:0007669"/>
    <property type="project" value="InterPro"/>
</dbReference>
<evidence type="ECO:0000259" key="6">
    <source>
        <dbReference type="Pfam" id="PF04545"/>
    </source>
</evidence>
<evidence type="ECO:0000313" key="7">
    <source>
        <dbReference type="EMBL" id="OXS73442.1"/>
    </source>
</evidence>
<evidence type="ECO:0000256" key="2">
    <source>
        <dbReference type="ARBA" id="ARBA00023015"/>
    </source>
</evidence>
<dbReference type="Proteomes" id="UP000215545">
    <property type="component" value="Unassembled WGS sequence"/>
</dbReference>
<dbReference type="GO" id="GO:0006352">
    <property type="term" value="P:DNA-templated transcription initiation"/>
    <property type="evidence" value="ECO:0007669"/>
    <property type="project" value="InterPro"/>
</dbReference>
<evidence type="ECO:0000313" key="9">
    <source>
        <dbReference type="Proteomes" id="UP000186385"/>
    </source>
</evidence>
<feature type="domain" description="Sugar-binding" evidence="5">
    <location>
        <begin position="65"/>
        <end position="312"/>
    </location>
</feature>
<dbReference type="RefSeq" id="WP_045850087.1">
    <property type="nucleotide sequence ID" value="NZ_FTLX01000015.1"/>
</dbReference>
<evidence type="ECO:0000313" key="8">
    <source>
        <dbReference type="EMBL" id="SIR66368.1"/>
    </source>
</evidence>
<reference evidence="8 9" key="1">
    <citation type="submission" date="2017-01" db="EMBL/GenBank/DDBJ databases">
        <authorList>
            <person name="Mah S.A."/>
            <person name="Swanson W.J."/>
            <person name="Moy G.W."/>
            <person name="Vacquier V.D."/>
        </authorList>
    </citation>
    <scope>NUCLEOTIDE SEQUENCE [LARGE SCALE GENOMIC DNA]</scope>
    <source>
        <strain evidence="8 9">NIO-1016</strain>
    </source>
</reference>
<evidence type="ECO:0000256" key="1">
    <source>
        <dbReference type="ARBA" id="ARBA00010466"/>
    </source>
</evidence>
<protein>
    <submittedName>
        <fullName evidence="7 8">Transcriptional regulator</fullName>
    </submittedName>
</protein>
<dbReference type="GO" id="GO:0030246">
    <property type="term" value="F:carbohydrate binding"/>
    <property type="evidence" value="ECO:0007669"/>
    <property type="project" value="InterPro"/>
</dbReference>
<keyword evidence="4" id="KW-0804">Transcription</keyword>
<reference evidence="10" key="2">
    <citation type="submission" date="2017-03" db="EMBL/GenBank/DDBJ databases">
        <title>Bacillus sp. V-88(T) DSM27956, whole genome shotgun sequencing project.</title>
        <authorList>
            <person name="Dastager S.G."/>
            <person name="Neurgaonkar P.S."/>
            <person name="Dharne M.S."/>
        </authorList>
    </citation>
    <scope>NUCLEOTIDE SEQUENCE [LARGE SCALE GENOMIC DNA]</scope>
    <source>
        <strain evidence="10">DSM 25145</strain>
    </source>
</reference>
<dbReference type="Gene3D" id="1.10.10.60">
    <property type="entry name" value="Homeodomain-like"/>
    <property type="match status" value="1"/>
</dbReference>
<dbReference type="EMBL" id="FTLX01000015">
    <property type="protein sequence ID" value="SIR66368.1"/>
    <property type="molecule type" value="Genomic_DNA"/>
</dbReference>
<dbReference type="OrthoDB" id="58802at2"/>
<evidence type="ECO:0000313" key="10">
    <source>
        <dbReference type="Proteomes" id="UP000215545"/>
    </source>
</evidence>
<dbReference type="InterPro" id="IPR009057">
    <property type="entry name" value="Homeodomain-like_sf"/>
</dbReference>
<sequence>MTFIEDRRALVKMAHMYYEEGATQSQIAQEMGVSRSLISKYLAKAKEQGIVEIIIHDDIIHPFRQLEMKVERAYSIREVVCIPSFGGESSKSRLGAAAAKYLLRVMQDGQTIGVSSGTTLFEVAKAMTSNQAFPSVRFVPLVGGMGNERVDIHANHIVAALAGQLHAEYELLHTPVMVDSKEAKEVFKRQTSIKRVFDIAAEADIAIVGIGGTPEHSTMVQSYLGLEHQGYFTDQDVAGDICYNFINEDGHVSEDTWNERIIAFELEKLKELPLVIGVASGKEKVKAIKAALKGKLVDVLITDEDTASALLEQV</sequence>
<gene>
    <name evidence="7" type="ORF">B1B05_18525</name>
    <name evidence="8" type="ORF">SAMN05443094_11535</name>
</gene>
<dbReference type="PANTHER" id="PTHR34294">
    <property type="entry name" value="TRANSCRIPTIONAL REGULATOR-RELATED"/>
    <property type="match status" value="1"/>
</dbReference>
<dbReference type="Proteomes" id="UP000186385">
    <property type="component" value="Unassembled WGS sequence"/>
</dbReference>
<dbReference type="SUPFAM" id="SSF100950">
    <property type="entry name" value="NagB/RpiA/CoA transferase-like"/>
    <property type="match status" value="1"/>
</dbReference>
<evidence type="ECO:0000256" key="4">
    <source>
        <dbReference type="ARBA" id="ARBA00023163"/>
    </source>
</evidence>
<keyword evidence="2" id="KW-0805">Transcription regulation</keyword>
<dbReference type="Pfam" id="PF04198">
    <property type="entry name" value="Sugar-bind"/>
    <property type="match status" value="1"/>
</dbReference>
<accession>A0A1N7CRS5</accession>
<keyword evidence="10" id="KW-1185">Reference proteome</keyword>
<feature type="domain" description="RNA polymerase sigma-70 region 4" evidence="6">
    <location>
        <begin position="16"/>
        <end position="45"/>
    </location>
</feature>